<dbReference type="OrthoDB" id="1934374at2759"/>
<sequence>MSKKQTEKYIFRDECDYDYYFKFSDDDFYSTNELPIKEETIEAVMNLLEKELNDVRNASIKMKETCDVTFSNESSTVMASFDLNGLFNISYLNDSFPFQSVFYTSSTSLPPPPPPPLPFTQLAKSQLSWCSSVNNNNNQLCEFEICSSSNVDLVNGTEQEEEQVSGSDETNGGCEEHVVSTTDLNEDEWMDLLTLDGFSFDL</sequence>
<gene>
    <name evidence="2" type="ORF">AQUCO_00100067v1</name>
</gene>
<evidence type="ECO:0000256" key="1">
    <source>
        <dbReference type="SAM" id="Coils"/>
    </source>
</evidence>
<feature type="coiled-coil region" evidence="1">
    <location>
        <begin position="38"/>
        <end position="65"/>
    </location>
</feature>
<keyword evidence="1" id="KW-0175">Coiled coil</keyword>
<accession>A0A2G5F8R2</accession>
<dbReference type="EMBL" id="KZ305018">
    <property type="protein sequence ID" value="PIA64330.1"/>
    <property type="molecule type" value="Genomic_DNA"/>
</dbReference>
<dbReference type="InParanoid" id="A0A2G5F8R2"/>
<dbReference type="AlphaFoldDB" id="A0A2G5F8R2"/>
<dbReference type="Proteomes" id="UP000230069">
    <property type="component" value="Unassembled WGS sequence"/>
</dbReference>
<keyword evidence="3" id="KW-1185">Reference proteome</keyword>
<evidence type="ECO:0000313" key="3">
    <source>
        <dbReference type="Proteomes" id="UP000230069"/>
    </source>
</evidence>
<protein>
    <submittedName>
        <fullName evidence="2">Uncharacterized protein</fullName>
    </submittedName>
</protein>
<organism evidence="2 3">
    <name type="scientific">Aquilegia coerulea</name>
    <name type="common">Rocky mountain columbine</name>
    <dbReference type="NCBI Taxonomy" id="218851"/>
    <lineage>
        <taxon>Eukaryota</taxon>
        <taxon>Viridiplantae</taxon>
        <taxon>Streptophyta</taxon>
        <taxon>Embryophyta</taxon>
        <taxon>Tracheophyta</taxon>
        <taxon>Spermatophyta</taxon>
        <taxon>Magnoliopsida</taxon>
        <taxon>Ranunculales</taxon>
        <taxon>Ranunculaceae</taxon>
        <taxon>Thalictroideae</taxon>
        <taxon>Aquilegia</taxon>
    </lineage>
</organism>
<name>A0A2G5F8R2_AQUCA</name>
<reference evidence="2 3" key="1">
    <citation type="submission" date="2017-09" db="EMBL/GenBank/DDBJ databases">
        <title>WGS assembly of Aquilegia coerulea Goldsmith.</title>
        <authorList>
            <person name="Hodges S."/>
            <person name="Kramer E."/>
            <person name="Nordborg M."/>
            <person name="Tomkins J."/>
            <person name="Borevitz J."/>
            <person name="Derieg N."/>
            <person name="Yan J."/>
            <person name="Mihaltcheva S."/>
            <person name="Hayes R.D."/>
            <person name="Rokhsar D."/>
        </authorList>
    </citation>
    <scope>NUCLEOTIDE SEQUENCE [LARGE SCALE GENOMIC DNA]</scope>
    <source>
        <strain evidence="3">cv. Goldsmith</strain>
    </source>
</reference>
<proteinExistence type="predicted"/>
<evidence type="ECO:0000313" key="2">
    <source>
        <dbReference type="EMBL" id="PIA64330.1"/>
    </source>
</evidence>